<gene>
    <name evidence="2" type="ORF">Pla108_00010</name>
</gene>
<keyword evidence="3" id="KW-1185">Reference proteome</keyword>
<dbReference type="SUPFAM" id="SSF56349">
    <property type="entry name" value="DNA breaking-rejoining enzymes"/>
    <property type="match status" value="1"/>
</dbReference>
<sequence>MSRESKPFLRKQTSSWYCSIAGRQISLGKDREAAFEKFYALMADPSRVKSELTTLYDLSQVYLDWCQKKRKPATYNRHRYYLKLFIAKVGRQLRPSRLEARQVADWHEGLGIGSTAQNDAVAIVQRMLNWAVEQKYLSTNPISGMVKPKRKRRDVFYTPSQWAQIRQHAQEPFGMLLDFLYLTGCRPLAAR</sequence>
<comment type="caution">
    <text evidence="2">The sequence shown here is derived from an EMBL/GenBank/DDBJ whole genome shotgun (WGS) entry which is preliminary data.</text>
</comment>
<dbReference type="GO" id="GO:0003677">
    <property type="term" value="F:DNA binding"/>
    <property type="evidence" value="ECO:0007669"/>
    <property type="project" value="UniProtKB-KW"/>
</dbReference>
<evidence type="ECO:0000313" key="3">
    <source>
        <dbReference type="Proteomes" id="UP000317421"/>
    </source>
</evidence>
<dbReference type="Proteomes" id="UP000317421">
    <property type="component" value="Unassembled WGS sequence"/>
</dbReference>
<dbReference type="RefSeq" id="WP_146441220.1">
    <property type="nucleotide sequence ID" value="NZ_SJPR01000001.1"/>
</dbReference>
<evidence type="ECO:0008006" key="4">
    <source>
        <dbReference type="Google" id="ProtNLM"/>
    </source>
</evidence>
<proteinExistence type="predicted"/>
<dbReference type="Gene3D" id="1.10.150.130">
    <property type="match status" value="1"/>
</dbReference>
<name>A0A5C6AHG0_9BACT</name>
<dbReference type="EMBL" id="SJPR01000001">
    <property type="protein sequence ID" value="TWT99069.1"/>
    <property type="molecule type" value="Genomic_DNA"/>
</dbReference>
<evidence type="ECO:0000313" key="2">
    <source>
        <dbReference type="EMBL" id="TWT99069.1"/>
    </source>
</evidence>
<protein>
    <recommendedName>
        <fullName evidence="4">Core-binding (CB) domain-containing protein</fullName>
    </recommendedName>
</protein>
<accession>A0A5C6AHG0</accession>
<evidence type="ECO:0000256" key="1">
    <source>
        <dbReference type="ARBA" id="ARBA00023125"/>
    </source>
</evidence>
<dbReference type="AlphaFoldDB" id="A0A5C6AHG0"/>
<keyword evidence="1" id="KW-0238">DNA-binding</keyword>
<organism evidence="2 3">
    <name type="scientific">Botrimarina colliarenosi</name>
    <dbReference type="NCBI Taxonomy" id="2528001"/>
    <lineage>
        <taxon>Bacteria</taxon>
        <taxon>Pseudomonadati</taxon>
        <taxon>Planctomycetota</taxon>
        <taxon>Planctomycetia</taxon>
        <taxon>Pirellulales</taxon>
        <taxon>Lacipirellulaceae</taxon>
        <taxon>Botrimarina</taxon>
    </lineage>
</organism>
<dbReference type="InterPro" id="IPR010998">
    <property type="entry name" value="Integrase_recombinase_N"/>
</dbReference>
<dbReference type="OrthoDB" id="255290at2"/>
<dbReference type="InterPro" id="IPR011010">
    <property type="entry name" value="DNA_brk_join_enz"/>
</dbReference>
<reference evidence="2 3" key="1">
    <citation type="submission" date="2019-02" db="EMBL/GenBank/DDBJ databases">
        <title>Deep-cultivation of Planctomycetes and their phenomic and genomic characterization uncovers novel biology.</title>
        <authorList>
            <person name="Wiegand S."/>
            <person name="Jogler M."/>
            <person name="Boedeker C."/>
            <person name="Pinto D."/>
            <person name="Vollmers J."/>
            <person name="Rivas-Marin E."/>
            <person name="Kohn T."/>
            <person name="Peeters S.H."/>
            <person name="Heuer A."/>
            <person name="Rast P."/>
            <person name="Oberbeckmann S."/>
            <person name="Bunk B."/>
            <person name="Jeske O."/>
            <person name="Meyerdierks A."/>
            <person name="Storesund J.E."/>
            <person name="Kallscheuer N."/>
            <person name="Luecker S."/>
            <person name="Lage O.M."/>
            <person name="Pohl T."/>
            <person name="Merkel B.J."/>
            <person name="Hornburger P."/>
            <person name="Mueller R.-W."/>
            <person name="Bruemmer F."/>
            <person name="Labrenz M."/>
            <person name="Spormann A.M."/>
            <person name="Op Den Camp H."/>
            <person name="Overmann J."/>
            <person name="Amann R."/>
            <person name="Jetten M.S.M."/>
            <person name="Mascher T."/>
            <person name="Medema M.H."/>
            <person name="Devos D.P."/>
            <person name="Kaster A.-K."/>
            <person name="Ovreas L."/>
            <person name="Rohde M."/>
            <person name="Galperin M.Y."/>
            <person name="Jogler C."/>
        </authorList>
    </citation>
    <scope>NUCLEOTIDE SEQUENCE [LARGE SCALE GENOMIC DNA]</scope>
    <source>
        <strain evidence="2 3">Pla108</strain>
    </source>
</reference>